<reference evidence="4 5" key="1">
    <citation type="journal article" date="2016" name="Int. J. Syst. Evol. Microbiol.">
        <title>Resolving the Complexity of Human Skin Metagenomes Using Single-Molecule Sequencing.</title>
        <authorList>
            <consortium name="NISC Comparative Sequencing Program"/>
            <person name="Tsai Y.C."/>
            <person name="Conlan S."/>
            <person name="Deming C."/>
            <person name="Segre J.A."/>
            <person name="Kong H.H."/>
            <person name="Korlach J."/>
            <person name="Oh J."/>
        </authorList>
    </citation>
    <scope>NUCLEOTIDE SEQUENCE [LARGE SCALE GENOMIC DNA]</scope>
    <source>
        <strain evidence="4 5">1B08</strain>
    </source>
</reference>
<feature type="compositionally biased region" description="Basic and acidic residues" evidence="1">
    <location>
        <begin position="553"/>
        <end position="568"/>
    </location>
</feature>
<dbReference type="GO" id="GO:0016746">
    <property type="term" value="F:acyltransferase activity"/>
    <property type="evidence" value="ECO:0007669"/>
    <property type="project" value="UniProtKB-KW"/>
</dbReference>
<dbReference type="RefSeq" id="WP_235591021.1">
    <property type="nucleotide sequence ID" value="NZ_LTEB01000022.1"/>
</dbReference>
<keyword evidence="4" id="KW-0808">Transferase</keyword>
<evidence type="ECO:0000256" key="2">
    <source>
        <dbReference type="SAM" id="Phobius"/>
    </source>
</evidence>
<feature type="compositionally biased region" description="Low complexity" evidence="1">
    <location>
        <begin position="185"/>
        <end position="196"/>
    </location>
</feature>
<gene>
    <name evidence="4" type="ORF">WM41_0816</name>
</gene>
<feature type="region of interest" description="Disordered" evidence="1">
    <location>
        <begin position="514"/>
        <end position="548"/>
    </location>
</feature>
<feature type="compositionally biased region" description="Basic and acidic residues" evidence="1">
    <location>
        <begin position="197"/>
        <end position="210"/>
    </location>
</feature>
<feature type="compositionally biased region" description="Basic and acidic residues" evidence="1">
    <location>
        <begin position="377"/>
        <end position="386"/>
    </location>
</feature>
<keyword evidence="2" id="KW-1133">Transmembrane helix</keyword>
<feature type="transmembrane region" description="Helical" evidence="2">
    <location>
        <begin position="648"/>
        <end position="674"/>
    </location>
</feature>
<dbReference type="InterPro" id="IPR002656">
    <property type="entry name" value="Acyl_transf_3_dom"/>
</dbReference>
<feature type="compositionally biased region" description="Low complexity" evidence="1">
    <location>
        <begin position="305"/>
        <end position="333"/>
    </location>
</feature>
<feature type="compositionally biased region" description="Basic and acidic residues" evidence="1">
    <location>
        <begin position="48"/>
        <end position="67"/>
    </location>
</feature>
<feature type="transmembrane region" description="Helical" evidence="2">
    <location>
        <begin position="717"/>
        <end position="733"/>
    </location>
</feature>
<feature type="transmembrane region" description="Helical" evidence="2">
    <location>
        <begin position="771"/>
        <end position="790"/>
    </location>
</feature>
<dbReference type="PANTHER" id="PTHR23028">
    <property type="entry name" value="ACETYLTRANSFERASE"/>
    <property type="match status" value="1"/>
</dbReference>
<accession>A0ABR5VAB7</accession>
<dbReference type="SUPFAM" id="SSF52266">
    <property type="entry name" value="SGNH hydrolase"/>
    <property type="match status" value="1"/>
</dbReference>
<feature type="compositionally biased region" description="Low complexity" evidence="1">
    <location>
        <begin position="992"/>
        <end position="1004"/>
    </location>
</feature>
<keyword evidence="2" id="KW-0812">Transmembrane</keyword>
<feature type="compositionally biased region" description="Low complexity" evidence="1">
    <location>
        <begin position="225"/>
        <end position="284"/>
    </location>
</feature>
<feature type="transmembrane region" description="Helical" evidence="2">
    <location>
        <begin position="605"/>
        <end position="627"/>
    </location>
</feature>
<feature type="transmembrane region" description="Helical" evidence="2">
    <location>
        <begin position="962"/>
        <end position="983"/>
    </location>
</feature>
<dbReference type="Pfam" id="PF01757">
    <property type="entry name" value="Acyl_transf_3"/>
    <property type="match status" value="1"/>
</dbReference>
<evidence type="ECO:0000259" key="3">
    <source>
        <dbReference type="Pfam" id="PF01757"/>
    </source>
</evidence>
<proteinExistence type="predicted"/>
<protein>
    <submittedName>
        <fullName evidence="4">Acyltransferase family protein</fullName>
    </submittedName>
</protein>
<feature type="domain" description="Acyltransferase 3" evidence="3">
    <location>
        <begin position="580"/>
        <end position="921"/>
    </location>
</feature>
<dbReference type="InterPro" id="IPR050879">
    <property type="entry name" value="Acyltransferase_3"/>
</dbReference>
<feature type="compositionally biased region" description="Low complexity" evidence="1">
    <location>
        <begin position="340"/>
        <end position="376"/>
    </location>
</feature>
<dbReference type="EMBL" id="LTEB01000022">
    <property type="protein sequence ID" value="KXU18546.1"/>
    <property type="molecule type" value="Genomic_DNA"/>
</dbReference>
<dbReference type="PANTHER" id="PTHR23028:SF53">
    <property type="entry name" value="ACYL_TRANSF_3 DOMAIN-CONTAINING PROTEIN"/>
    <property type="match status" value="1"/>
</dbReference>
<dbReference type="CDD" id="cd01840">
    <property type="entry name" value="SGNH_hydrolase_yrhL_like"/>
    <property type="match status" value="1"/>
</dbReference>
<keyword evidence="4" id="KW-0012">Acyltransferase</keyword>
<evidence type="ECO:0000313" key="5">
    <source>
        <dbReference type="Proteomes" id="UP000070339"/>
    </source>
</evidence>
<feature type="transmembrane region" description="Helical" evidence="2">
    <location>
        <begin position="879"/>
        <end position="897"/>
    </location>
</feature>
<feature type="transmembrane region" description="Helical" evidence="2">
    <location>
        <begin position="811"/>
        <end position="831"/>
    </location>
</feature>
<feature type="compositionally biased region" description="Polar residues" evidence="1">
    <location>
        <begin position="526"/>
        <end position="538"/>
    </location>
</feature>
<evidence type="ECO:0000313" key="4">
    <source>
        <dbReference type="EMBL" id="KXU18546.1"/>
    </source>
</evidence>
<feature type="region of interest" description="Disordered" evidence="1">
    <location>
        <begin position="992"/>
        <end position="1031"/>
    </location>
</feature>
<feature type="compositionally biased region" description="Basic and acidic residues" evidence="1">
    <location>
        <begin position="480"/>
        <end position="494"/>
    </location>
</feature>
<organism evidence="4 5">
    <name type="scientific">Corynebacterium simulans</name>
    <dbReference type="NCBI Taxonomy" id="146827"/>
    <lineage>
        <taxon>Bacteria</taxon>
        <taxon>Bacillati</taxon>
        <taxon>Actinomycetota</taxon>
        <taxon>Actinomycetes</taxon>
        <taxon>Mycobacteriales</taxon>
        <taxon>Corynebacteriaceae</taxon>
        <taxon>Corynebacterium</taxon>
    </lineage>
</organism>
<keyword evidence="5" id="KW-1185">Reference proteome</keyword>
<feature type="transmembrane region" description="Helical" evidence="2">
    <location>
        <begin position="909"/>
        <end position="929"/>
    </location>
</feature>
<feature type="compositionally biased region" description="Low complexity" evidence="1">
    <location>
        <begin position="29"/>
        <end position="47"/>
    </location>
</feature>
<feature type="transmembrane region" description="Helical" evidence="2">
    <location>
        <begin position="837"/>
        <end position="858"/>
    </location>
</feature>
<evidence type="ECO:0000256" key="1">
    <source>
        <dbReference type="SAM" id="MobiDB-lite"/>
    </source>
</evidence>
<feature type="region of interest" description="Disordered" evidence="1">
    <location>
        <begin position="1"/>
        <end position="501"/>
    </location>
</feature>
<feature type="compositionally biased region" description="Low complexity" evidence="1">
    <location>
        <begin position="421"/>
        <end position="453"/>
    </location>
</feature>
<comment type="caution">
    <text evidence="4">The sequence shown here is derived from an EMBL/GenBank/DDBJ whole genome shotgun (WGS) entry which is preliminary data.</text>
</comment>
<feature type="compositionally biased region" description="Basic and acidic residues" evidence="1">
    <location>
        <begin position="1"/>
        <end position="15"/>
    </location>
</feature>
<feature type="compositionally biased region" description="Low complexity" evidence="1">
    <location>
        <begin position="68"/>
        <end position="87"/>
    </location>
</feature>
<feature type="transmembrane region" description="Helical" evidence="2">
    <location>
        <begin position="740"/>
        <end position="759"/>
    </location>
</feature>
<dbReference type="Proteomes" id="UP000070339">
    <property type="component" value="Unassembled WGS sequence"/>
</dbReference>
<keyword evidence="2" id="KW-0472">Membrane</keyword>
<sequence length="1197" mass="128396">MADNKDHNNDPKKADPQINGSQDKSVNMPSQAKSAKANSSKPAQQKQSEQKQPEQKKSTSAPKKPENSKPAAAPNKPAAQNKPSAASGKPDTSNAKPGNTVPKPSAPAPTQGSAESKPQPDPQKKQTDSKAPAKPAPKNTKNARLVYPPQEKGAANKPASASQQKTEAKQSPAAPKGVAPKNSTPKNSADSAASSSKDAKANKPAAEKPKQSAQKAQPTQPPKQAPQKSQPAQQLKPKTSQAPQQKTAAAKPQPAQQQKPQTAQQQKPAQKQASQPQKTPAQKPISPKSLPAKNVQPGAKAQPSNKPQQPAQKSAQQKPQPQPQNQNQSGSAQKQQLKSAPLPKNAAQKPQQQAQPAPKASVQKPVQSKPSAPQAKSAEKPAEKPKPAAKSAPQTEQKSGKKPQPSQPKKNADRAGGAGRAAGAAAAAGAAGAAGTAGASAAKSPSAKTPAADQEIKRALARRSQPVGTPTPKQMKPPKPSREARKNPEQHDGTGKAASAGAVAGAAAGAASASTASASEAPKKTSYVQPPQKASQPKQDSKPAKPVMVDRFPHEPEALKTPHDSKEVKRTKRARLRQVKGLDGLRGLAVLAVVIYHFFGDVLPGGYLGVDMFFVLSGFLITSLLVREFRVSGRISLKDFWVRRFRRILPAALTVLIICTAIVALIGGDIAVGIREQFLGTFFFVNNWTQIATSQSYFADNEIQVFAHYWSLAVEEQFYVIWPLLIFGVFAISRRQPRRLPIAVSLLLAIASGVAMWLIYTPGQDPTRVYYGTDTHAFGLLIGAILSLIVTSTKSHPKADSWPSPGKSEQVMAGVIGTFALAGYIAQLFLMPDDAEFTYRGGLILTSVLGALMIWGVIREFGPLKWIFSTAVMRWLGQRSFSLYLWHWPVVMILRAIFDGNHSSDKPWILGLVAVPISFLLAELSYQFVENPFRRGGYKKTWTGYWAARPSMSEMKDGFAKAFWPLVPLIVVASLVGVGYALATSSDKSELEQQLEQLQKQNKSTQNGGPAPAAAPSTQTEKTRRPMPTGNEITAIGDSVMLAASEALQQRYPGIYIDAEVSRHYSAAPPIIEQLKAAGDLRSTVFLGFGTNGPAFPDQIQEVVDLIGPDHTIVMAVPYGDREWMAQSQSDVIDAAKKYDNVYLADWCTHAQNNPNLLYSDGIHPLPEGASEYALAFHYALLQYSNYDKNLDSKCQI</sequence>
<name>A0ABR5VAB7_9CORY</name>
<feature type="region of interest" description="Disordered" evidence="1">
    <location>
        <begin position="553"/>
        <end position="572"/>
    </location>
</feature>
<feature type="compositionally biased region" description="Polar residues" evidence="1">
    <location>
        <begin position="18"/>
        <end position="28"/>
    </location>
</feature>